<organism evidence="1 2">
    <name type="scientific">Eleutherodactylus coqui</name>
    <name type="common">Puerto Rican coqui</name>
    <dbReference type="NCBI Taxonomy" id="57060"/>
    <lineage>
        <taxon>Eukaryota</taxon>
        <taxon>Metazoa</taxon>
        <taxon>Chordata</taxon>
        <taxon>Craniata</taxon>
        <taxon>Vertebrata</taxon>
        <taxon>Euteleostomi</taxon>
        <taxon>Amphibia</taxon>
        <taxon>Batrachia</taxon>
        <taxon>Anura</taxon>
        <taxon>Neobatrachia</taxon>
        <taxon>Hyloidea</taxon>
        <taxon>Eleutherodactylidae</taxon>
        <taxon>Eleutherodactylinae</taxon>
        <taxon>Eleutherodactylus</taxon>
        <taxon>Eleutherodactylus</taxon>
    </lineage>
</organism>
<proteinExistence type="predicted"/>
<reference evidence="1" key="1">
    <citation type="thesis" date="2020" institute="ProQuest LLC" country="789 East Eisenhower Parkway, Ann Arbor, MI, USA">
        <title>Comparative Genomics and Chromosome Evolution.</title>
        <authorList>
            <person name="Mudd A.B."/>
        </authorList>
    </citation>
    <scope>NUCLEOTIDE SEQUENCE</scope>
    <source>
        <strain evidence="1">HN-11 Male</strain>
        <tissue evidence="1">Kidney and liver</tissue>
    </source>
</reference>
<keyword evidence="2" id="KW-1185">Reference proteome</keyword>
<evidence type="ECO:0000313" key="1">
    <source>
        <dbReference type="EMBL" id="KAG9468430.1"/>
    </source>
</evidence>
<dbReference type="AlphaFoldDB" id="A0A8J6EG26"/>
<gene>
    <name evidence="1" type="ORF">GDO78_022773</name>
</gene>
<evidence type="ECO:0000313" key="2">
    <source>
        <dbReference type="Proteomes" id="UP000770717"/>
    </source>
</evidence>
<dbReference type="EMBL" id="WNTK01000887">
    <property type="protein sequence ID" value="KAG9468430.1"/>
    <property type="molecule type" value="Genomic_DNA"/>
</dbReference>
<dbReference type="Proteomes" id="UP000770717">
    <property type="component" value="Unassembled WGS sequence"/>
</dbReference>
<name>A0A8J6EG26_ELECQ</name>
<sequence>MSSTSQNRFIVPCMVWEKWWWGAGPHGAHDSEGGRPTVVIGIKFKNHSMHKTRAVRGSPQSSLSRCREVGGRRFVLSPSFGTIALVTSA</sequence>
<accession>A0A8J6EG26</accession>
<protein>
    <submittedName>
        <fullName evidence="1">Uncharacterized protein</fullName>
    </submittedName>
</protein>
<comment type="caution">
    <text evidence="1">The sequence shown here is derived from an EMBL/GenBank/DDBJ whole genome shotgun (WGS) entry which is preliminary data.</text>
</comment>